<sequence length="224" mass="24590">MVINPTGFDVEDYPAQALVPNNELAITSSSATVYAIDTDWAWYYFACLRCDSCKQSVTKVAPQFKLHLLIKDETGENKVMLLDTIAEPIVGVSAEVLLDGSLEEVEDPEDLPDVITALIGKTFKFGVYVAKDNIDYEADIFTIGGTWSANEIISMCEDDNTLLSDHSSGKVSLLSIESEDTKGASSTPVSKRSESSRDSQIEDLSSTSKKQRFKNIKLEKNDGE</sequence>
<dbReference type="CDD" id="cd04476">
    <property type="entry name" value="RPA1_DBD_C"/>
    <property type="match status" value="1"/>
</dbReference>
<evidence type="ECO:0008006" key="3">
    <source>
        <dbReference type="Google" id="ProtNLM"/>
    </source>
</evidence>
<evidence type="ECO:0000256" key="1">
    <source>
        <dbReference type="SAM" id="MobiDB-lite"/>
    </source>
</evidence>
<organism evidence="2">
    <name type="scientific">Brassica oleracea</name>
    <name type="common">Wild cabbage</name>
    <dbReference type="NCBI Taxonomy" id="3712"/>
    <lineage>
        <taxon>Eukaryota</taxon>
        <taxon>Viridiplantae</taxon>
        <taxon>Streptophyta</taxon>
        <taxon>Embryophyta</taxon>
        <taxon>Tracheophyta</taxon>
        <taxon>Spermatophyta</taxon>
        <taxon>Magnoliopsida</taxon>
        <taxon>eudicotyledons</taxon>
        <taxon>Gunneridae</taxon>
        <taxon>Pentapetalae</taxon>
        <taxon>rosids</taxon>
        <taxon>malvids</taxon>
        <taxon>Brassicales</taxon>
        <taxon>Brassicaceae</taxon>
        <taxon>Brassiceae</taxon>
        <taxon>Brassica</taxon>
    </lineage>
</organism>
<proteinExistence type="predicted"/>
<protein>
    <recommendedName>
        <fullName evidence="3">Replication factor A C-terminal domain-containing protein</fullName>
    </recommendedName>
</protein>
<dbReference type="AlphaFoldDB" id="A0A3P6DW56"/>
<dbReference type="PANTHER" id="PTHR47165:SF4">
    <property type="entry name" value="OS03G0429900 PROTEIN"/>
    <property type="match status" value="1"/>
</dbReference>
<dbReference type="InterPro" id="IPR047192">
    <property type="entry name" value="Euk_RPA1_DBD_C"/>
</dbReference>
<evidence type="ECO:0000313" key="2">
    <source>
        <dbReference type="EMBL" id="VDD31900.1"/>
    </source>
</evidence>
<dbReference type="Gene3D" id="2.40.50.140">
    <property type="entry name" value="Nucleic acid-binding proteins"/>
    <property type="match status" value="1"/>
</dbReference>
<dbReference type="SUPFAM" id="SSF50249">
    <property type="entry name" value="Nucleic acid-binding proteins"/>
    <property type="match status" value="1"/>
</dbReference>
<dbReference type="PANTHER" id="PTHR47165">
    <property type="entry name" value="OS03G0429900 PROTEIN"/>
    <property type="match status" value="1"/>
</dbReference>
<name>A0A3P6DW56_BRAOL</name>
<feature type="compositionally biased region" description="Basic and acidic residues" evidence="1">
    <location>
        <begin position="191"/>
        <end position="200"/>
    </location>
</feature>
<gene>
    <name evidence="2" type="ORF">BOLC9T57223H</name>
</gene>
<dbReference type="EMBL" id="LR031875">
    <property type="protein sequence ID" value="VDD31900.1"/>
    <property type="molecule type" value="Genomic_DNA"/>
</dbReference>
<reference evidence="2" key="1">
    <citation type="submission" date="2018-11" db="EMBL/GenBank/DDBJ databases">
        <authorList>
            <consortium name="Genoscope - CEA"/>
            <person name="William W."/>
        </authorList>
    </citation>
    <scope>NUCLEOTIDE SEQUENCE</scope>
</reference>
<accession>A0A3P6DW56</accession>
<feature type="region of interest" description="Disordered" evidence="1">
    <location>
        <begin position="175"/>
        <end position="224"/>
    </location>
</feature>
<dbReference type="InterPro" id="IPR012340">
    <property type="entry name" value="NA-bd_OB-fold"/>
</dbReference>